<feature type="compositionally biased region" description="Basic and acidic residues" evidence="1">
    <location>
        <begin position="61"/>
        <end position="71"/>
    </location>
</feature>
<gene>
    <name evidence="2" type="ORF">MSLAZ_2425</name>
</gene>
<reference evidence="2 3" key="1">
    <citation type="submission" date="2014-07" db="EMBL/GenBank/DDBJ databases">
        <title>Methanogenic archaea and the global carbon cycle.</title>
        <authorList>
            <person name="Henriksen J.R."/>
            <person name="Luke J."/>
            <person name="Reinhart S."/>
            <person name="Benedict M.N."/>
            <person name="Youngblut N.D."/>
            <person name="Metcalf M.E."/>
            <person name="Whitaker R.J."/>
            <person name="Metcalf W.W."/>
        </authorList>
    </citation>
    <scope>NUCLEOTIDE SEQUENCE [LARGE SCALE GENOMIC DNA]</scope>
    <source>
        <strain evidence="2 3">Z-7289</strain>
    </source>
</reference>
<dbReference type="Proteomes" id="UP000033072">
    <property type="component" value="Chromosome"/>
</dbReference>
<dbReference type="PATRIC" id="fig|1434111.4.peg.3225"/>
<accession>A0A0E3S5N0</accession>
<keyword evidence="3" id="KW-1185">Reference proteome</keyword>
<dbReference type="STRING" id="1434111.MSLAZ_2425"/>
<organism evidence="2 3">
    <name type="scientific">Methanosarcina lacustris Z-7289</name>
    <dbReference type="NCBI Taxonomy" id="1434111"/>
    <lineage>
        <taxon>Archaea</taxon>
        <taxon>Methanobacteriati</taxon>
        <taxon>Methanobacteriota</taxon>
        <taxon>Stenosarchaea group</taxon>
        <taxon>Methanomicrobia</taxon>
        <taxon>Methanosarcinales</taxon>
        <taxon>Methanosarcinaceae</taxon>
        <taxon>Methanosarcina</taxon>
    </lineage>
</organism>
<evidence type="ECO:0000313" key="3">
    <source>
        <dbReference type="Proteomes" id="UP000033072"/>
    </source>
</evidence>
<evidence type="ECO:0000256" key="1">
    <source>
        <dbReference type="SAM" id="MobiDB-lite"/>
    </source>
</evidence>
<name>A0A0E3S5N0_9EURY</name>
<protein>
    <submittedName>
        <fullName evidence="2">Mobile element protein</fullName>
    </submittedName>
</protein>
<dbReference type="InterPro" id="IPR011518">
    <property type="entry name" value="Transposase_36"/>
</dbReference>
<dbReference type="Pfam" id="PF07592">
    <property type="entry name" value="DDE_Tnp_ISAZ013"/>
    <property type="match status" value="1"/>
</dbReference>
<proteinExistence type="predicted"/>
<dbReference type="EMBL" id="CP009515">
    <property type="protein sequence ID" value="AKB75686.1"/>
    <property type="molecule type" value="Genomic_DNA"/>
</dbReference>
<sequence>MLEEMISKKYDLLKPFLDEKSKRLFAAAEALSIGTGNISIVSRATGISQDTIKKGCNELKSGKSLSDDKIRAPGGGRKKSVEKDPTLLSDLESLIEPTSRGDPESPLRWTCKSLRNLAGELQNIGHKVSHARVADMLRMLGLQFTSE</sequence>
<dbReference type="HOGENOM" id="CLU_091367_0_0_2"/>
<dbReference type="AlphaFoldDB" id="A0A0E3S5N0"/>
<evidence type="ECO:0000313" key="2">
    <source>
        <dbReference type="EMBL" id="AKB75686.1"/>
    </source>
</evidence>
<dbReference type="KEGG" id="mls:MSLAZ_2425"/>
<feature type="region of interest" description="Disordered" evidence="1">
    <location>
        <begin position="61"/>
        <end position="83"/>
    </location>
</feature>